<proteinExistence type="predicted"/>
<gene>
    <name evidence="1" type="ORF">MNB_SM-4-1370</name>
</gene>
<dbReference type="AlphaFoldDB" id="A0A1W1CQU9"/>
<accession>A0A1W1CQU9</accession>
<dbReference type="EMBL" id="FPHF01000105">
    <property type="protein sequence ID" value="SFV68258.1"/>
    <property type="molecule type" value="Genomic_DNA"/>
</dbReference>
<sequence length="493" mass="52427">MKSVITILILSTLLFSQNSVYTKDVSIQTSFENVILPDGENMGLVGLNYLLHPNKYFYYGLGTYGAATGDRGGFFTGGVTVGVKYDIFKNIYIDSGAFLGAGGGASADGQGGGLMFKAYSGLLVDFGKYSLGANYSYIKFPNGNIDSQQIGLIADMKFTTTISDDILDLDSLSTYNFSSDEDYLIATYQTYLPVNETKTRAGTLRTENINLIGVEYGIHLDSHFLTYIESAGAFSGANGYMEILAGAAYAQKLTTNSELLAKGSLGLGGGGQVDTGGGGITKASLVLSYSPSKSINTRIGGGYFHSLDGGFDAPFAEVSLGINTNFLSTGSKKNEVDYSSIYSQKFNIRFVNQTYFYSQTLSTDSSRKHDVQLMGVKLDWFLNDKFYVSGQAFAAYAGKAAGYASGMFGLGFVQPIGLGFNAVGEIDLGAGAGGSVNTGGGAITQPMTGLSYNFTQDLAFSMIAGKIIALNGDLDANVLDLSIVYKFNKLRLK</sequence>
<organism evidence="1">
    <name type="scientific">hydrothermal vent metagenome</name>
    <dbReference type="NCBI Taxonomy" id="652676"/>
    <lineage>
        <taxon>unclassified sequences</taxon>
        <taxon>metagenomes</taxon>
        <taxon>ecological metagenomes</taxon>
    </lineage>
</organism>
<protein>
    <submittedName>
        <fullName evidence="1">Uncharacterized protein</fullName>
    </submittedName>
</protein>
<evidence type="ECO:0000313" key="1">
    <source>
        <dbReference type="EMBL" id="SFV68258.1"/>
    </source>
</evidence>
<reference evidence="1" key="1">
    <citation type="submission" date="2016-10" db="EMBL/GenBank/DDBJ databases">
        <authorList>
            <person name="de Groot N.N."/>
        </authorList>
    </citation>
    <scope>NUCLEOTIDE SEQUENCE</scope>
</reference>
<name>A0A1W1CQU9_9ZZZZ</name>